<evidence type="ECO:0000256" key="1">
    <source>
        <dbReference type="SAM" id="Phobius"/>
    </source>
</evidence>
<reference evidence="2 3" key="1">
    <citation type="submission" date="2018-04" db="EMBL/GenBank/DDBJ databases">
        <title>Genomic Encyclopedia of Type Strains, Phase IV (KMG-IV): sequencing the most valuable type-strain genomes for metagenomic binning, comparative biology and taxonomic classification.</title>
        <authorList>
            <person name="Goeker M."/>
        </authorList>
    </citation>
    <scope>NUCLEOTIDE SEQUENCE [LARGE SCALE GENOMIC DNA]</scope>
    <source>
        <strain evidence="2 3">DSM 20705</strain>
    </source>
</reference>
<keyword evidence="1" id="KW-0472">Membrane</keyword>
<feature type="transmembrane region" description="Helical" evidence="1">
    <location>
        <begin position="12"/>
        <end position="32"/>
    </location>
</feature>
<evidence type="ECO:0000313" key="2">
    <source>
        <dbReference type="EMBL" id="PVY93770.1"/>
    </source>
</evidence>
<keyword evidence="3" id="KW-1185">Reference proteome</keyword>
<gene>
    <name evidence="2" type="ORF">C7381_10935</name>
</gene>
<proteinExistence type="predicted"/>
<dbReference type="Pfam" id="PF05987">
    <property type="entry name" value="DUF898"/>
    <property type="match status" value="1"/>
</dbReference>
<name>A0A2U1E1F5_9FIRM</name>
<organism evidence="2 3">
    <name type="scientific">Ezakiella coagulans</name>
    <dbReference type="NCBI Taxonomy" id="46507"/>
    <lineage>
        <taxon>Bacteria</taxon>
        <taxon>Bacillati</taxon>
        <taxon>Bacillota</taxon>
        <taxon>Tissierellia</taxon>
        <taxon>Ezakiella</taxon>
    </lineage>
</organism>
<protein>
    <submittedName>
        <fullName evidence="2">Uncharacterized protein DUF898</fullName>
    </submittedName>
</protein>
<evidence type="ECO:0000313" key="3">
    <source>
        <dbReference type="Proteomes" id="UP000245793"/>
    </source>
</evidence>
<dbReference type="InterPro" id="IPR010295">
    <property type="entry name" value="DUF898"/>
</dbReference>
<accession>A0A2U1E1F5</accession>
<sequence length="99" mass="11695">MSDFKGGLLDYALRIIVGTILTVITFGIMYPWTVCLIYKWQINNTYIDGHRLEFNGTAMGLFGNWIKWWILTIITLGIYGFWVFIKLRQWKIRHTTMVS</sequence>
<dbReference type="RefSeq" id="WP_116480431.1">
    <property type="nucleotide sequence ID" value="NZ_JBKYKF010000037.1"/>
</dbReference>
<keyword evidence="1" id="KW-1133">Transmembrane helix</keyword>
<comment type="caution">
    <text evidence="2">The sequence shown here is derived from an EMBL/GenBank/DDBJ whole genome shotgun (WGS) entry which is preliminary data.</text>
</comment>
<feature type="transmembrane region" description="Helical" evidence="1">
    <location>
        <begin position="66"/>
        <end position="85"/>
    </location>
</feature>
<keyword evidence="1" id="KW-0812">Transmembrane</keyword>
<dbReference type="AlphaFoldDB" id="A0A2U1E1F5"/>
<dbReference type="Proteomes" id="UP000245793">
    <property type="component" value="Unassembled WGS sequence"/>
</dbReference>
<dbReference type="EMBL" id="QEKV01000009">
    <property type="protein sequence ID" value="PVY93770.1"/>
    <property type="molecule type" value="Genomic_DNA"/>
</dbReference>